<keyword evidence="3" id="KW-0804">Transcription</keyword>
<dbReference type="RefSeq" id="WP_345655956.1">
    <property type="nucleotide sequence ID" value="NZ_BAABKB010000028.1"/>
</dbReference>
<dbReference type="SMART" id="SM00418">
    <property type="entry name" value="HTH_ARSR"/>
    <property type="match status" value="1"/>
</dbReference>
<evidence type="ECO:0000259" key="4">
    <source>
        <dbReference type="SMART" id="SM00418"/>
    </source>
</evidence>
<dbReference type="Proteomes" id="UP001501759">
    <property type="component" value="Unassembled WGS sequence"/>
</dbReference>
<evidence type="ECO:0000313" key="5">
    <source>
        <dbReference type="EMBL" id="GAA5025518.1"/>
    </source>
</evidence>
<dbReference type="EMBL" id="BAABKB010000028">
    <property type="protein sequence ID" value="GAA5025518.1"/>
    <property type="molecule type" value="Genomic_DNA"/>
</dbReference>
<feature type="domain" description="HTH arsR-type" evidence="4">
    <location>
        <begin position="15"/>
        <end position="98"/>
    </location>
</feature>
<dbReference type="Pfam" id="PF12840">
    <property type="entry name" value="HTH_20"/>
    <property type="match status" value="1"/>
</dbReference>
<keyword evidence="6" id="KW-1185">Reference proteome</keyword>
<keyword evidence="2" id="KW-0238">DNA-binding</keyword>
<dbReference type="InterPro" id="IPR036388">
    <property type="entry name" value="WH-like_DNA-bd_sf"/>
</dbReference>
<evidence type="ECO:0000256" key="3">
    <source>
        <dbReference type="ARBA" id="ARBA00023163"/>
    </source>
</evidence>
<proteinExistence type="predicted"/>
<evidence type="ECO:0000256" key="2">
    <source>
        <dbReference type="ARBA" id="ARBA00023125"/>
    </source>
</evidence>
<reference evidence="6" key="1">
    <citation type="journal article" date="2019" name="Int. J. Syst. Evol. Microbiol.">
        <title>The Global Catalogue of Microorganisms (GCM) 10K type strain sequencing project: providing services to taxonomists for standard genome sequencing and annotation.</title>
        <authorList>
            <consortium name="The Broad Institute Genomics Platform"/>
            <consortium name="The Broad Institute Genome Sequencing Center for Infectious Disease"/>
            <person name="Wu L."/>
            <person name="Ma J."/>
        </authorList>
    </citation>
    <scope>NUCLEOTIDE SEQUENCE [LARGE SCALE GENOMIC DNA]</scope>
    <source>
        <strain evidence="6">JCM 18409</strain>
    </source>
</reference>
<evidence type="ECO:0000256" key="1">
    <source>
        <dbReference type="ARBA" id="ARBA00023015"/>
    </source>
</evidence>
<protein>
    <submittedName>
        <fullName evidence="5">Helix-turn-helix domain-containing protein</fullName>
    </submittedName>
</protein>
<dbReference type="CDD" id="cd00090">
    <property type="entry name" value="HTH_ARSR"/>
    <property type="match status" value="1"/>
</dbReference>
<dbReference type="InterPro" id="IPR001845">
    <property type="entry name" value="HTH_ArsR_DNA-bd_dom"/>
</dbReference>
<comment type="caution">
    <text evidence="5">The sequence shown here is derived from an EMBL/GenBank/DDBJ whole genome shotgun (WGS) entry which is preliminary data.</text>
</comment>
<dbReference type="InterPro" id="IPR036390">
    <property type="entry name" value="WH_DNA-bd_sf"/>
</dbReference>
<name>A0ABP9JC86_9ACTN</name>
<gene>
    <name evidence="5" type="ORF">GCM10023335_60250</name>
</gene>
<dbReference type="InterPro" id="IPR051011">
    <property type="entry name" value="Metal_resp_trans_reg"/>
</dbReference>
<dbReference type="SUPFAM" id="SSF46785">
    <property type="entry name" value="Winged helix' DNA-binding domain"/>
    <property type="match status" value="1"/>
</dbReference>
<organism evidence="5 6">
    <name type="scientific">Streptomyces siamensis</name>
    <dbReference type="NCBI Taxonomy" id="1274986"/>
    <lineage>
        <taxon>Bacteria</taxon>
        <taxon>Bacillati</taxon>
        <taxon>Actinomycetota</taxon>
        <taxon>Actinomycetes</taxon>
        <taxon>Kitasatosporales</taxon>
        <taxon>Streptomycetaceae</taxon>
        <taxon>Streptomyces</taxon>
    </lineage>
</organism>
<dbReference type="PANTHER" id="PTHR43132">
    <property type="entry name" value="ARSENICAL RESISTANCE OPERON REPRESSOR ARSR-RELATED"/>
    <property type="match status" value="1"/>
</dbReference>
<evidence type="ECO:0000313" key="6">
    <source>
        <dbReference type="Proteomes" id="UP001501759"/>
    </source>
</evidence>
<dbReference type="InterPro" id="IPR011991">
    <property type="entry name" value="ArsR-like_HTH"/>
</dbReference>
<dbReference type="Gene3D" id="1.10.10.10">
    <property type="entry name" value="Winged helix-like DNA-binding domain superfamily/Winged helix DNA-binding domain"/>
    <property type="match status" value="1"/>
</dbReference>
<dbReference type="PANTHER" id="PTHR43132:SF2">
    <property type="entry name" value="ARSENICAL RESISTANCE OPERON REPRESSOR ARSR-RELATED"/>
    <property type="match status" value="1"/>
</dbReference>
<keyword evidence="1" id="KW-0805">Transcription regulation</keyword>
<accession>A0ABP9JC86</accession>
<sequence>MTQDRNPDHITLDAKSLRALAHPDRVHILTLLRRDGTSTATRMAGEMGINSGSASYHLRRLAEAGLVAEDTERGNARERWWRSVYDRTVFDDLELARQEPEATLAYLQSVVNSHQLRVQQALSTLSTLPAEWQASLDISDWGLALTASEAQRLRQELAEVVERYQRRDGAQAADGVRAADGAEPVVVMAYVLPVRESKP</sequence>